<dbReference type="Pfam" id="PF21960">
    <property type="entry name" value="RCF1-5-like_lid"/>
    <property type="match status" value="1"/>
</dbReference>
<evidence type="ECO:0000256" key="1">
    <source>
        <dbReference type="ARBA" id="ARBA00004123"/>
    </source>
</evidence>
<name>A0A061BHY7_RHOTO</name>
<comment type="subcellular location">
    <subcellularLocation>
        <location evidence="1">Nucleus</location>
    </subcellularLocation>
</comment>
<evidence type="ECO:0000256" key="3">
    <source>
        <dbReference type="ARBA" id="ARBA00022705"/>
    </source>
</evidence>
<organism evidence="7">
    <name type="scientific">Rhodotorula toruloides</name>
    <name type="common">Yeast</name>
    <name type="synonym">Rhodosporidium toruloides</name>
    <dbReference type="NCBI Taxonomy" id="5286"/>
    <lineage>
        <taxon>Eukaryota</taxon>
        <taxon>Fungi</taxon>
        <taxon>Dikarya</taxon>
        <taxon>Basidiomycota</taxon>
        <taxon>Pucciniomycotina</taxon>
        <taxon>Microbotryomycetes</taxon>
        <taxon>Sporidiobolales</taxon>
        <taxon>Sporidiobolaceae</taxon>
        <taxon>Rhodotorula</taxon>
    </lineage>
</organism>
<dbReference type="InterPro" id="IPR027417">
    <property type="entry name" value="P-loop_NTPase"/>
</dbReference>
<dbReference type="GO" id="GO:0003689">
    <property type="term" value="F:DNA clamp loader activity"/>
    <property type="evidence" value="ECO:0007669"/>
    <property type="project" value="TreeGrafter"/>
</dbReference>
<comment type="similarity">
    <text evidence="2">Belongs to the activator 1 small subunits family.</text>
</comment>
<dbReference type="Gene3D" id="1.10.8.60">
    <property type="match status" value="1"/>
</dbReference>
<evidence type="ECO:0000313" key="7">
    <source>
        <dbReference type="EMBL" id="CDR49597.1"/>
    </source>
</evidence>
<dbReference type="GO" id="GO:0005663">
    <property type="term" value="C:DNA replication factor C complex"/>
    <property type="evidence" value="ECO:0007669"/>
    <property type="project" value="TreeGrafter"/>
</dbReference>
<dbReference type="InterPro" id="IPR008921">
    <property type="entry name" value="DNA_pol3_clamp-load_cplx_C"/>
</dbReference>
<dbReference type="PANTHER" id="PTHR11669">
    <property type="entry name" value="REPLICATION FACTOR C / DNA POLYMERASE III GAMMA-TAU SUBUNIT"/>
    <property type="match status" value="1"/>
</dbReference>
<dbReference type="SUPFAM" id="SSF48019">
    <property type="entry name" value="post-AAA+ oligomerization domain-like"/>
    <property type="match status" value="1"/>
</dbReference>
<dbReference type="OrthoDB" id="761538at2759"/>
<dbReference type="FunFam" id="1.10.8.60:FF:000030">
    <property type="entry name" value="replication factor C subunit 3"/>
    <property type="match status" value="1"/>
</dbReference>
<dbReference type="SMART" id="SM00382">
    <property type="entry name" value="AAA"/>
    <property type="match status" value="1"/>
</dbReference>
<evidence type="ECO:0000259" key="6">
    <source>
        <dbReference type="SMART" id="SM00382"/>
    </source>
</evidence>
<dbReference type="GO" id="GO:0006271">
    <property type="term" value="P:DNA strand elongation involved in DNA replication"/>
    <property type="evidence" value="ECO:0007669"/>
    <property type="project" value="UniProtKB-ARBA"/>
</dbReference>
<dbReference type="Pfam" id="PF22534">
    <property type="entry name" value="RFC_C"/>
    <property type="match status" value="1"/>
</dbReference>
<reference evidence="7" key="1">
    <citation type="journal article" date="2014" name="Genome Announc.">
        <title>Draft genome sequence of Rhodosporidium toruloides CECT1137, an oleaginous yeast of biotechnological interest.</title>
        <authorList>
            <person name="Morin N."/>
            <person name="Calcas X."/>
            <person name="Devillers H."/>
            <person name="Durrens P."/>
            <person name="Sherman D.J."/>
            <person name="Nicaud J.-M."/>
            <person name="Neuveglise C."/>
        </authorList>
    </citation>
    <scope>NUCLEOTIDE SEQUENCE</scope>
    <source>
        <strain evidence="7">CECT1137</strain>
    </source>
</reference>
<dbReference type="InterPro" id="IPR050238">
    <property type="entry name" value="DNA_Rep/Repair_Clamp_Loader"/>
</dbReference>
<dbReference type="GO" id="GO:0006281">
    <property type="term" value="P:DNA repair"/>
    <property type="evidence" value="ECO:0007669"/>
    <property type="project" value="UniProtKB-ARBA"/>
</dbReference>
<evidence type="ECO:0000256" key="4">
    <source>
        <dbReference type="ARBA" id="ARBA00023242"/>
    </source>
</evidence>
<dbReference type="GO" id="GO:0003677">
    <property type="term" value="F:DNA binding"/>
    <property type="evidence" value="ECO:0007669"/>
    <property type="project" value="InterPro"/>
</dbReference>
<dbReference type="FunFam" id="3.40.50.300:FF:000136">
    <property type="entry name" value="Replication factor C subunit 5"/>
    <property type="match status" value="1"/>
</dbReference>
<dbReference type="Pfam" id="PF13177">
    <property type="entry name" value="DNA_pol3_delta2"/>
    <property type="match status" value="1"/>
</dbReference>
<dbReference type="AlphaFoldDB" id="A0A061BHY7"/>
<dbReference type="EMBL" id="LK052963">
    <property type="protein sequence ID" value="CDR49597.1"/>
    <property type="molecule type" value="Genomic_DNA"/>
</dbReference>
<dbReference type="Gene3D" id="1.20.272.10">
    <property type="match status" value="1"/>
</dbReference>
<gene>
    <name evidence="7" type="ORF">RHTO0S_28e01332g</name>
</gene>
<dbReference type="SUPFAM" id="SSF52540">
    <property type="entry name" value="P-loop containing nucleoside triphosphate hydrolases"/>
    <property type="match status" value="1"/>
</dbReference>
<dbReference type="CDD" id="cd00009">
    <property type="entry name" value="AAA"/>
    <property type="match status" value="1"/>
</dbReference>
<keyword evidence="3" id="KW-0235">DNA replication</keyword>
<dbReference type="GO" id="GO:0031389">
    <property type="term" value="C:Rad17 RFC-like complex"/>
    <property type="evidence" value="ECO:0007669"/>
    <property type="project" value="TreeGrafter"/>
</dbReference>
<dbReference type="FunFam" id="1.20.272.10:FF:000002">
    <property type="entry name" value="Replication factor C subunit 3"/>
    <property type="match status" value="1"/>
</dbReference>
<keyword evidence="4" id="KW-0539">Nucleus</keyword>
<evidence type="ECO:0000256" key="2">
    <source>
        <dbReference type="ARBA" id="ARBA00005378"/>
    </source>
</evidence>
<dbReference type="PANTHER" id="PTHR11669:SF1">
    <property type="entry name" value="REPLICATION FACTOR C SUBUNIT 3"/>
    <property type="match status" value="1"/>
</dbReference>
<dbReference type="GO" id="GO:0031391">
    <property type="term" value="C:Elg1 RFC-like complex"/>
    <property type="evidence" value="ECO:0007669"/>
    <property type="project" value="TreeGrafter"/>
</dbReference>
<dbReference type="InterPro" id="IPR003593">
    <property type="entry name" value="AAA+_ATPase"/>
</dbReference>
<protein>
    <recommendedName>
        <fullName evidence="5">Replication factor C subunit 5</fullName>
    </recommendedName>
</protein>
<accession>A0A061BHY7</accession>
<dbReference type="Gene3D" id="3.40.50.300">
    <property type="entry name" value="P-loop containing nucleotide triphosphate hydrolases"/>
    <property type="match status" value="1"/>
</dbReference>
<sequence length="368" mass="41564">MALWVDRYRPRSLGDLDYHPELSDRLRALAEGDFPHTLFYGPSGAGKKTRIMATLRELFGPGVEKIRIEQRTFLTPSKRKLDVNIVQSNYHIEITPSDVGNYDRSVVQEVLKDIAQTQQVDLNAKKRFKVVIINEADGLSRDAQSALRRTMEKFTSSLRVILCANSTSKIIGPIRSRCLLLRVGAPSEEQICKVLQSVAKQESVGVPDHVATLVSRISYGNLRRAILSLEALHTQDPSFKTIKPDHSLLSTGKQDSRDIDAVPRPDWEKYAAKAAERILSEQSPESLLAVRGMFYELLVHCIPAPLVLATITRRLLDRVDEDLKADVAYWSAFYDHRLRQGSKHIFHLEAFAAKIMTIHKQHSLGFTE</sequence>
<evidence type="ECO:0000256" key="5">
    <source>
        <dbReference type="ARBA" id="ARBA00070185"/>
    </source>
</evidence>
<feature type="domain" description="AAA+ ATPase" evidence="6">
    <location>
        <begin position="33"/>
        <end position="187"/>
    </location>
</feature>
<proteinExistence type="inferred from homology"/>
<dbReference type="GO" id="GO:0031390">
    <property type="term" value="C:Ctf18 RFC-like complex"/>
    <property type="evidence" value="ECO:0007669"/>
    <property type="project" value="TreeGrafter"/>
</dbReference>